<feature type="compositionally biased region" description="Low complexity" evidence="1">
    <location>
        <begin position="444"/>
        <end position="460"/>
    </location>
</feature>
<dbReference type="Proteomes" id="UP000191612">
    <property type="component" value="Unassembled WGS sequence"/>
</dbReference>
<feature type="region of interest" description="Disordered" evidence="1">
    <location>
        <begin position="374"/>
        <end position="517"/>
    </location>
</feature>
<feature type="region of interest" description="Disordered" evidence="1">
    <location>
        <begin position="224"/>
        <end position="243"/>
    </location>
</feature>
<evidence type="ECO:0000313" key="3">
    <source>
        <dbReference type="Proteomes" id="UP000191612"/>
    </source>
</evidence>
<evidence type="ECO:0000256" key="1">
    <source>
        <dbReference type="SAM" id="MobiDB-lite"/>
    </source>
</evidence>
<evidence type="ECO:0000313" key="2">
    <source>
        <dbReference type="EMBL" id="OQD93509.1"/>
    </source>
</evidence>
<feature type="region of interest" description="Disordered" evidence="1">
    <location>
        <begin position="588"/>
        <end position="611"/>
    </location>
</feature>
<feature type="compositionally biased region" description="Low complexity" evidence="1">
    <location>
        <begin position="423"/>
        <end position="437"/>
    </location>
</feature>
<dbReference type="AlphaFoldDB" id="A0A1V6QWC0"/>
<gene>
    <name evidence="2" type="ORF">PENSOL_c032G06539</name>
</gene>
<keyword evidence="3" id="KW-1185">Reference proteome</keyword>
<proteinExistence type="predicted"/>
<feature type="compositionally biased region" description="Basic residues" evidence="1">
    <location>
        <begin position="478"/>
        <end position="491"/>
    </location>
</feature>
<feature type="compositionally biased region" description="Polar residues" evidence="1">
    <location>
        <begin position="396"/>
        <end position="406"/>
    </location>
</feature>
<organism evidence="2 3">
    <name type="scientific">Penicillium solitum</name>
    <dbReference type="NCBI Taxonomy" id="60172"/>
    <lineage>
        <taxon>Eukaryota</taxon>
        <taxon>Fungi</taxon>
        <taxon>Dikarya</taxon>
        <taxon>Ascomycota</taxon>
        <taxon>Pezizomycotina</taxon>
        <taxon>Eurotiomycetes</taxon>
        <taxon>Eurotiomycetidae</taxon>
        <taxon>Eurotiales</taxon>
        <taxon>Aspergillaceae</taxon>
        <taxon>Penicillium</taxon>
    </lineage>
</organism>
<dbReference type="EMBL" id="MDYO01000032">
    <property type="protein sequence ID" value="OQD93509.1"/>
    <property type="molecule type" value="Genomic_DNA"/>
</dbReference>
<reference evidence="3" key="1">
    <citation type="journal article" date="2017" name="Nat. Microbiol.">
        <title>Global analysis of biosynthetic gene clusters reveals vast potential of secondary metabolite production in Penicillium species.</title>
        <authorList>
            <person name="Nielsen J.C."/>
            <person name="Grijseels S."/>
            <person name="Prigent S."/>
            <person name="Ji B."/>
            <person name="Dainat J."/>
            <person name="Nielsen K.F."/>
            <person name="Frisvad J.C."/>
            <person name="Workman M."/>
            <person name="Nielsen J."/>
        </authorList>
    </citation>
    <scope>NUCLEOTIDE SEQUENCE [LARGE SCALE GENOMIC DNA]</scope>
    <source>
        <strain evidence="3">IBT 29525</strain>
    </source>
</reference>
<comment type="caution">
    <text evidence="2">The sequence shown here is derived from an EMBL/GenBank/DDBJ whole genome shotgun (WGS) entry which is preliminary data.</text>
</comment>
<sequence>MKSEEREPLHSPVLQHLSLLINPSSELRSPIALSMSEKKKTRKRSKIKRWLRSWVFTLLGNVRIKLINKVGRRRRSISDCELNQIVSGALTDRYPCRFFRDRNDRGSTPVRRSLLENEFESLVDLAVPMSAQSESARQQSSRLDSCVANGSLVDGEELAVATAQAKSHHDPRGSWRGDERSVLRIMNPDVSWLDSEDEKSEESGSMSVIEVDRNVYELSALGGKSPDLPAELSEESQSGKSRSALVVEPDVQMASPLAIGELAPQLSNLYFVHQPDPPLCCLITSALRDSRSSVLFENGICLCGHSSHGTQPLILHPPPSDISRSSVRRVKPPTNTMEFVIRQTQRRRSTILNNAYITPYVPLQPRPLQIRKASNATSTNTQNDAPLPFPAEPSHDVTTPAHSPSYSFRCKIQHGPLPPLPPSTSSTSSTHSFSFGPAGPSSRPPDISSTTPSASASASPVDPPQYPHRPTSMCGRCLARRHRSLHSHPSHRRGDNSPQFGNPPLPYPLSPQEPTRFPPRVDSLPASLRAGLQCRHCPTRQSGVVPPPLLVGPRPRAQVLNRVSASLSDSVPNSPGAGPVGPTGFCAMSEDDVPSHDEYSPIDESIDSSGLEMCLTAGSRAQRRRYR</sequence>
<protein>
    <submittedName>
        <fullName evidence="2">Uncharacterized protein</fullName>
    </submittedName>
</protein>
<feature type="compositionally biased region" description="Polar residues" evidence="1">
    <location>
        <begin position="374"/>
        <end position="384"/>
    </location>
</feature>
<feature type="compositionally biased region" description="Pro residues" evidence="1">
    <location>
        <begin position="501"/>
        <end position="511"/>
    </location>
</feature>
<accession>A0A1V6QWC0</accession>
<name>A0A1V6QWC0_9EURO</name>